<gene>
    <name evidence="1" type="ORF">H9S92_20840</name>
</gene>
<sequence length="385" mass="43948">MSSNHESQLESVGLERVDHPMRKRFLFFRGNHRHFFGDAPGADYEALFQRHLSLKEEAPKQYDTENLAYAMANYRIIDDYGALPLATSQAVMVSSFHYGAYNLLGGFLLNEGVKFSVLANGAKYFEQMKAYQTQKAEANELVHGPVVLTESDVINPRDFSNMIQMMQKVRQGNSMLVYADGLEGQGGYFDRNRMERVPFLGREIYARQGTASLAYKLKLPIVFAMVESDAQGFAVRFFPVLYPSDYSTRDSFVRAYCELSYLYLERYVKAAPELWEIFDRLHIWLPKDTAPATTQQMNANWSIPEWCSYNEDRFGIFQEDSKSYLLDSHNLDIMAISNALALLLQRIKVAPGKVISEILPPSILSDLFQRGILIKENIENEVLAA</sequence>
<organism evidence="1 2">
    <name type="scientific">Neolewinella lacunae</name>
    <dbReference type="NCBI Taxonomy" id="1517758"/>
    <lineage>
        <taxon>Bacteria</taxon>
        <taxon>Pseudomonadati</taxon>
        <taxon>Bacteroidota</taxon>
        <taxon>Saprospiria</taxon>
        <taxon>Saprospirales</taxon>
        <taxon>Lewinellaceae</taxon>
        <taxon>Neolewinella</taxon>
    </lineage>
</organism>
<evidence type="ECO:0000313" key="1">
    <source>
        <dbReference type="EMBL" id="MBC6996631.1"/>
    </source>
</evidence>
<name>A0A923PRW7_9BACT</name>
<reference evidence="1" key="1">
    <citation type="submission" date="2020-08" db="EMBL/GenBank/DDBJ databases">
        <title>Lewinella bacteria from marine environments.</title>
        <authorList>
            <person name="Zhong Y."/>
        </authorList>
    </citation>
    <scope>NUCLEOTIDE SEQUENCE</scope>
    <source>
        <strain evidence="1">KCTC 42187</strain>
    </source>
</reference>
<dbReference type="RefSeq" id="WP_187468635.1">
    <property type="nucleotide sequence ID" value="NZ_JACSIT010000153.1"/>
</dbReference>
<dbReference type="AlphaFoldDB" id="A0A923PRW7"/>
<dbReference type="EMBL" id="JACSIT010000153">
    <property type="protein sequence ID" value="MBC6996631.1"/>
    <property type="molecule type" value="Genomic_DNA"/>
</dbReference>
<protein>
    <submittedName>
        <fullName evidence="1">Uncharacterized protein</fullName>
    </submittedName>
</protein>
<comment type="caution">
    <text evidence="1">The sequence shown here is derived from an EMBL/GenBank/DDBJ whole genome shotgun (WGS) entry which is preliminary data.</text>
</comment>
<evidence type="ECO:0000313" key="2">
    <source>
        <dbReference type="Proteomes" id="UP000650081"/>
    </source>
</evidence>
<accession>A0A923PRW7</accession>
<keyword evidence="2" id="KW-1185">Reference proteome</keyword>
<proteinExistence type="predicted"/>
<dbReference type="Proteomes" id="UP000650081">
    <property type="component" value="Unassembled WGS sequence"/>
</dbReference>